<protein>
    <recommendedName>
        <fullName evidence="4">Cysteine desulfurase</fullName>
    </recommendedName>
</protein>
<evidence type="ECO:0000313" key="13">
    <source>
        <dbReference type="Proteomes" id="UP000199435"/>
    </source>
</evidence>
<comment type="catalytic activity">
    <reaction evidence="10">
        <text>(sulfur carrier)-H + L-cysteine = (sulfur carrier)-SH + L-alanine</text>
        <dbReference type="Rhea" id="RHEA:43892"/>
        <dbReference type="Rhea" id="RHEA-COMP:14737"/>
        <dbReference type="Rhea" id="RHEA-COMP:14739"/>
        <dbReference type="ChEBI" id="CHEBI:29917"/>
        <dbReference type="ChEBI" id="CHEBI:35235"/>
        <dbReference type="ChEBI" id="CHEBI:57972"/>
        <dbReference type="ChEBI" id="CHEBI:64428"/>
        <dbReference type="EC" id="2.8.1.7"/>
    </reaction>
</comment>
<evidence type="ECO:0000256" key="6">
    <source>
        <dbReference type="ARBA" id="ARBA00022723"/>
    </source>
</evidence>
<dbReference type="GO" id="GO:0051536">
    <property type="term" value="F:iron-sulfur cluster binding"/>
    <property type="evidence" value="ECO:0007669"/>
    <property type="project" value="UniProtKB-KW"/>
</dbReference>
<comment type="function">
    <text evidence="2">Catalyzes the removal of elemental sulfur atoms from cysteine to produce alanine. Seems to participate in the biosynthesis of the nitrogenase metalloclusters by providing the inorganic sulfur required for the Fe-S core formation.</text>
</comment>
<proteinExistence type="inferred from homology"/>
<accession>A0A1C3WXW0</accession>
<keyword evidence="6" id="KW-0479">Metal-binding</keyword>
<evidence type="ECO:0000256" key="4">
    <source>
        <dbReference type="ARBA" id="ARBA00013558"/>
    </source>
</evidence>
<evidence type="ECO:0000256" key="5">
    <source>
        <dbReference type="ARBA" id="ARBA00022679"/>
    </source>
</evidence>
<gene>
    <name evidence="12" type="ORF">GA0061102_10466</name>
</gene>
<evidence type="ECO:0000256" key="2">
    <source>
        <dbReference type="ARBA" id="ARBA00003120"/>
    </source>
</evidence>
<comment type="similarity">
    <text evidence="3">Belongs to the class-V pyridoxal-phosphate-dependent aminotransferase family. NifS/IscS subfamily.</text>
</comment>
<keyword evidence="5" id="KW-0808">Transferase</keyword>
<evidence type="ECO:0000256" key="7">
    <source>
        <dbReference type="ARBA" id="ARBA00022898"/>
    </source>
</evidence>
<dbReference type="EMBL" id="FMAH01000046">
    <property type="protein sequence ID" value="SCB44811.1"/>
    <property type="molecule type" value="Genomic_DNA"/>
</dbReference>
<dbReference type="InterPro" id="IPR000192">
    <property type="entry name" value="Aminotrans_V_dom"/>
</dbReference>
<dbReference type="GO" id="GO:0031071">
    <property type="term" value="F:cysteine desulfurase activity"/>
    <property type="evidence" value="ECO:0007669"/>
    <property type="project" value="UniProtKB-EC"/>
</dbReference>
<evidence type="ECO:0000256" key="8">
    <source>
        <dbReference type="ARBA" id="ARBA00023004"/>
    </source>
</evidence>
<dbReference type="GO" id="GO:0046872">
    <property type="term" value="F:metal ion binding"/>
    <property type="evidence" value="ECO:0007669"/>
    <property type="project" value="UniProtKB-KW"/>
</dbReference>
<sequence length="388" mass="39606">MAATRLYLDWNATAPLHPAARDAMLRAMDIHGNPNSVHAEGRAARAAVEAARRQIASLTGAEPAHVVFTSGATEAANMVLTPEFRMGRTPLAVSHLYISAIEHPAVREGGRFAKDGISEIPVTSDGVVDLAALEAMLSAHDKAAGLPMVAIMLANNETGILQPVAEAAKIVHAVGGLFVVDAVQAAGRVPLDIDAIGADFLIVSSHKLGGPKGAGALVSRGEVLMPKPLVHGGGQEKGHRSGTENTLAIIGFGAAAGAALADLDDRNAGIAALRDRLEDGMRLAAPDVIIHGKGGARVPNTSFFTLPGLKSETGQIAFDLEGVAISAGSACSSGKVGESHVLMAMGCDPKLGALRISLGATTSEPDIDRAVAAFARIAGRRKLAGAAA</sequence>
<dbReference type="Pfam" id="PF00266">
    <property type="entry name" value="Aminotran_5"/>
    <property type="match status" value="1"/>
</dbReference>
<dbReference type="InterPro" id="IPR015424">
    <property type="entry name" value="PyrdxlP-dep_Trfase"/>
</dbReference>
<evidence type="ECO:0000256" key="3">
    <source>
        <dbReference type="ARBA" id="ARBA00006490"/>
    </source>
</evidence>
<dbReference type="SUPFAM" id="SSF53383">
    <property type="entry name" value="PLP-dependent transferases"/>
    <property type="match status" value="1"/>
</dbReference>
<keyword evidence="13" id="KW-1185">Reference proteome</keyword>
<organism evidence="12 13">
    <name type="scientific">Rhizobium miluonense</name>
    <dbReference type="NCBI Taxonomy" id="411945"/>
    <lineage>
        <taxon>Bacteria</taxon>
        <taxon>Pseudomonadati</taxon>
        <taxon>Pseudomonadota</taxon>
        <taxon>Alphaproteobacteria</taxon>
        <taxon>Hyphomicrobiales</taxon>
        <taxon>Rhizobiaceae</taxon>
        <taxon>Rhizobium/Agrobacterium group</taxon>
        <taxon>Rhizobium</taxon>
    </lineage>
</organism>
<keyword evidence="9" id="KW-0411">Iron-sulfur</keyword>
<dbReference type="AlphaFoldDB" id="A0A1C3WXW0"/>
<keyword evidence="7" id="KW-0663">Pyridoxal phosphate</keyword>
<dbReference type="RefSeq" id="WP_092854884.1">
    <property type="nucleotide sequence ID" value="NZ_FMAH01000046.1"/>
</dbReference>
<dbReference type="Gene3D" id="1.10.260.50">
    <property type="match status" value="1"/>
</dbReference>
<dbReference type="InterPro" id="IPR016454">
    <property type="entry name" value="Cysteine_dSase"/>
</dbReference>
<dbReference type="PANTHER" id="PTHR11601:SF34">
    <property type="entry name" value="CYSTEINE DESULFURASE"/>
    <property type="match status" value="1"/>
</dbReference>
<dbReference type="PIRSF" id="PIRSF005572">
    <property type="entry name" value="NifS"/>
    <property type="match status" value="1"/>
</dbReference>
<dbReference type="PANTHER" id="PTHR11601">
    <property type="entry name" value="CYSTEINE DESULFURYLASE FAMILY MEMBER"/>
    <property type="match status" value="1"/>
</dbReference>
<dbReference type="Gene3D" id="3.40.640.10">
    <property type="entry name" value="Type I PLP-dependent aspartate aminotransferase-like (Major domain)"/>
    <property type="match status" value="1"/>
</dbReference>
<evidence type="ECO:0000256" key="9">
    <source>
        <dbReference type="ARBA" id="ARBA00023014"/>
    </source>
</evidence>
<dbReference type="Proteomes" id="UP000199435">
    <property type="component" value="Unassembled WGS sequence"/>
</dbReference>
<evidence type="ECO:0000313" key="12">
    <source>
        <dbReference type="EMBL" id="SCB44811.1"/>
    </source>
</evidence>
<dbReference type="OrthoDB" id="9808002at2"/>
<feature type="domain" description="Aminotransferase class V" evidence="11">
    <location>
        <begin position="7"/>
        <end position="369"/>
    </location>
</feature>
<evidence type="ECO:0000259" key="11">
    <source>
        <dbReference type="Pfam" id="PF00266"/>
    </source>
</evidence>
<dbReference type="Gene3D" id="3.90.1150.10">
    <property type="entry name" value="Aspartate Aminotransferase, domain 1"/>
    <property type="match status" value="1"/>
</dbReference>
<dbReference type="STRING" id="411945.GA0061102_10466"/>
<evidence type="ECO:0000256" key="10">
    <source>
        <dbReference type="ARBA" id="ARBA00050776"/>
    </source>
</evidence>
<name>A0A1C3WXW0_9HYPH</name>
<keyword evidence="8" id="KW-0408">Iron</keyword>
<reference evidence="13" key="1">
    <citation type="submission" date="2016-08" db="EMBL/GenBank/DDBJ databases">
        <authorList>
            <person name="Varghese N."/>
            <person name="Submissions Spin"/>
        </authorList>
    </citation>
    <scope>NUCLEOTIDE SEQUENCE [LARGE SCALE GENOMIC DNA]</scope>
    <source>
        <strain evidence="13">HAMBI 2971</strain>
    </source>
</reference>
<evidence type="ECO:0000256" key="1">
    <source>
        <dbReference type="ARBA" id="ARBA00001933"/>
    </source>
</evidence>
<dbReference type="InterPro" id="IPR015421">
    <property type="entry name" value="PyrdxlP-dep_Trfase_major"/>
</dbReference>
<comment type="cofactor">
    <cofactor evidence="1">
        <name>pyridoxal 5'-phosphate</name>
        <dbReference type="ChEBI" id="CHEBI:597326"/>
    </cofactor>
</comment>
<dbReference type="InterPro" id="IPR015422">
    <property type="entry name" value="PyrdxlP-dep_Trfase_small"/>
</dbReference>